<name>A0ABX6YMQ8_9MICO</name>
<dbReference type="SUPFAM" id="SSF54427">
    <property type="entry name" value="NTF2-like"/>
    <property type="match status" value="1"/>
</dbReference>
<dbReference type="RefSeq" id="WP_166989108.1">
    <property type="nucleotide sequence ID" value="NZ_CP061169.1"/>
</dbReference>
<evidence type="ECO:0008006" key="3">
    <source>
        <dbReference type="Google" id="ProtNLM"/>
    </source>
</evidence>
<gene>
    <name evidence="1" type="ORF">HCR76_05895</name>
</gene>
<dbReference type="Gene3D" id="3.10.450.50">
    <property type="match status" value="1"/>
</dbReference>
<dbReference type="Proteomes" id="UP000662814">
    <property type="component" value="Chromosome"/>
</dbReference>
<reference evidence="1 2" key="1">
    <citation type="submission" date="2020-12" db="EMBL/GenBank/DDBJ databases">
        <title>Microbacterium sp. HY060.</title>
        <authorList>
            <person name="Zhou J."/>
        </authorList>
    </citation>
    <scope>NUCLEOTIDE SEQUENCE [LARGE SCALE GENOMIC DNA]</scope>
    <source>
        <strain evidence="1 2">HY60</strain>
    </source>
</reference>
<organism evidence="1 2">
    <name type="scientific">Paramicrobacterium chengjingii</name>
    <dbReference type="NCBI Taxonomy" id="2769067"/>
    <lineage>
        <taxon>Bacteria</taxon>
        <taxon>Bacillati</taxon>
        <taxon>Actinomycetota</taxon>
        <taxon>Actinomycetes</taxon>
        <taxon>Micrococcales</taxon>
        <taxon>Microbacteriaceae</taxon>
        <taxon>Paramicrobacterium</taxon>
    </lineage>
</organism>
<dbReference type="InterPro" id="IPR032710">
    <property type="entry name" value="NTF2-like_dom_sf"/>
</dbReference>
<sequence>MDANRAEIAFPTDCGNSPRLIIVSEFSAAWALTDTDAVTERLAEGARWELVGGQTGNGDEATQIPWPTFEPELVEILSTVTHGRLAACDGYITNGESRIDFCHMVRFTGAAKSAKIAEIRTFLETSRST</sequence>
<dbReference type="EMBL" id="CP061169">
    <property type="protein sequence ID" value="QPZ39587.1"/>
    <property type="molecule type" value="Genomic_DNA"/>
</dbReference>
<proteinExistence type="predicted"/>
<protein>
    <recommendedName>
        <fullName evidence="3">SnoaL-like domain-containing protein</fullName>
    </recommendedName>
</protein>
<evidence type="ECO:0000313" key="1">
    <source>
        <dbReference type="EMBL" id="QPZ39587.1"/>
    </source>
</evidence>
<evidence type="ECO:0000313" key="2">
    <source>
        <dbReference type="Proteomes" id="UP000662814"/>
    </source>
</evidence>
<keyword evidence="2" id="KW-1185">Reference proteome</keyword>
<accession>A0ABX6YMQ8</accession>